<evidence type="ECO:0008006" key="3">
    <source>
        <dbReference type="Google" id="ProtNLM"/>
    </source>
</evidence>
<dbReference type="RefSeq" id="WP_104418732.1">
    <property type="nucleotide sequence ID" value="NZ_PTJC01000005.1"/>
</dbReference>
<reference evidence="1 2" key="1">
    <citation type="submission" date="2018-02" db="EMBL/GenBank/DDBJ databases">
        <title>Genomic Encyclopedia of Archaeal and Bacterial Type Strains, Phase II (KMG-II): from individual species to whole genera.</title>
        <authorList>
            <person name="Goeker M."/>
        </authorList>
    </citation>
    <scope>NUCLEOTIDE SEQUENCE [LARGE SCALE GENOMIC DNA]</scope>
    <source>
        <strain evidence="1 2">DSM 29526</strain>
    </source>
</reference>
<evidence type="ECO:0000313" key="1">
    <source>
        <dbReference type="EMBL" id="PPK88159.1"/>
    </source>
</evidence>
<dbReference type="GO" id="GO:0090313">
    <property type="term" value="P:regulation of protein targeting to membrane"/>
    <property type="evidence" value="ECO:0007669"/>
    <property type="project" value="TreeGrafter"/>
</dbReference>
<dbReference type="PANTHER" id="PTHR30441:SF8">
    <property type="entry name" value="DUF748 DOMAIN-CONTAINING PROTEIN"/>
    <property type="match status" value="1"/>
</dbReference>
<dbReference type="PANTHER" id="PTHR30441">
    <property type="entry name" value="DUF748 DOMAIN-CONTAINING PROTEIN"/>
    <property type="match status" value="1"/>
</dbReference>
<keyword evidence="2" id="KW-1185">Reference proteome</keyword>
<dbReference type="OrthoDB" id="1489065at2"/>
<sequence length="1170" mass="129461">MVKRLFRWFLILLGLVVLLLAGFAVALNAYLNSEEEKLVREYAYPAGLDIVFRKVDLTAWESFPLVSLTIDSLVVRDSSLTRNDPALLELHRLHAEFSLASLFSDTISLRRLQFTGGGLRMVADSSGTFNTGTLLDRDSTAAREQDPTKRRLPRLAWEGVRIGVTDLGFTYRLPPRNKWIDVHIDSLQALAFQPDDGNVILESHLVTTVGQLAFNTQKGGYLKNTRVEGPVDVLFTEEEITVCPTELVIGGEAFTVSAEIRRSETDPTFIYVANDRTSYPQARPLLHEDLQQKLGDYFVSGRFPVRATIELPPGENEKVTIDFSLSGQDVTAKGYDFTNVSTRGEIVNRLDPAEGGIPGSKKNLRVELDSLSAYYLGARIESPRAVVAVFGKDAVLRAPLRLSGPASAVSTYLENRDFFFDRGRFELLTQVDASLLSFEDVATTSDGSLQLDDLVVGYRPAAASFPFRSIRVEKNDQDITFLIESTPLANGFSFDLAGRVDNLTPLLIDVPDARLNTDVTLTAPRINWTDFLTFFGQGGYFPQDETDGPDTTITDAATQSRALKETLRGIQHTFSPQVDATFDTVGYYDVFTLTDFGTGLHFNGDTLVLERTAFNWAGSQVGFGAELNLAMDGQTPFHLSLAAEHLNLNELRSSLDYFGVYIPEGIDSLPEDLSIDFDHQGRIADSLGIEPGFNTGRLAFHDGRSELFAGRMDYEPGPNGLVTDIHLGGDPHVVNVLFGAEDFFFGTGNFTIDLSLVGTPTDLRQLVQTGNLRLRIDSSRIAYRPADVFVPLRSFAVDITDARAEYRMELLADGSERSVSLSGALNNINAFLYPRPGENFRVTADAYAPSLFWSDLSGFVQGDGKETTDSAPDLQSLFSTAAGALRSFRPDISLAIDTLYTGETAPLVHLYSGLRLQDSTRLLLERSGFQLADGRVAFDASYDLDTAVISPFIVHFTADTLPLQEVREELAYLGLQLPDDIGALRGNLTLDGSVVGKLNEATGKLVMDSTHGTLDFRLTNTELIDWALLTEMGKKAWMADRLAKLRFAPLEGEVVIDSGLISIPRTEIQSTGVQFFVEGSIDPETGPDMLISIPLRNIGRGLMDQPPPRTGYARAGWKVYLVMEAGKDGETKTKFRLGRRRYFKDRGRLEEYRELKRQYREERKAARRAQ</sequence>
<dbReference type="EMBL" id="PTJC01000005">
    <property type="protein sequence ID" value="PPK88159.1"/>
    <property type="molecule type" value="Genomic_DNA"/>
</dbReference>
<dbReference type="InterPro" id="IPR052894">
    <property type="entry name" value="AsmA-related"/>
</dbReference>
<comment type="caution">
    <text evidence="1">The sequence shown here is derived from an EMBL/GenBank/DDBJ whole genome shotgun (WGS) entry which is preliminary data.</text>
</comment>
<dbReference type="Proteomes" id="UP000237662">
    <property type="component" value="Unassembled WGS sequence"/>
</dbReference>
<protein>
    <recommendedName>
        <fullName evidence="3">AsmA-like protein</fullName>
    </recommendedName>
</protein>
<gene>
    <name evidence="1" type="ORF">CLV84_1124</name>
</gene>
<evidence type="ECO:0000313" key="2">
    <source>
        <dbReference type="Proteomes" id="UP000237662"/>
    </source>
</evidence>
<accession>A0A2S6I9M3</accession>
<organism evidence="1 2">
    <name type="scientific">Neolewinella xylanilytica</name>
    <dbReference type="NCBI Taxonomy" id="1514080"/>
    <lineage>
        <taxon>Bacteria</taxon>
        <taxon>Pseudomonadati</taxon>
        <taxon>Bacteroidota</taxon>
        <taxon>Saprospiria</taxon>
        <taxon>Saprospirales</taxon>
        <taxon>Lewinellaceae</taxon>
        <taxon>Neolewinella</taxon>
    </lineage>
</organism>
<dbReference type="AlphaFoldDB" id="A0A2S6I9M3"/>
<proteinExistence type="predicted"/>
<name>A0A2S6I9M3_9BACT</name>
<dbReference type="GO" id="GO:0005886">
    <property type="term" value="C:plasma membrane"/>
    <property type="evidence" value="ECO:0007669"/>
    <property type="project" value="TreeGrafter"/>
</dbReference>